<evidence type="ECO:0000313" key="3">
    <source>
        <dbReference type="EMBL" id="GMI20899.1"/>
    </source>
</evidence>
<feature type="compositionally biased region" description="Pro residues" evidence="1">
    <location>
        <begin position="1"/>
        <end position="12"/>
    </location>
</feature>
<evidence type="ECO:0000313" key="4">
    <source>
        <dbReference type="Proteomes" id="UP001165060"/>
    </source>
</evidence>
<feature type="region of interest" description="Disordered" evidence="1">
    <location>
        <begin position="574"/>
        <end position="696"/>
    </location>
</feature>
<feature type="compositionally biased region" description="Acidic residues" evidence="1">
    <location>
        <begin position="3133"/>
        <end position="3144"/>
    </location>
</feature>
<dbReference type="Proteomes" id="UP001165060">
    <property type="component" value="Unassembled WGS sequence"/>
</dbReference>
<dbReference type="PROSITE" id="PS00972">
    <property type="entry name" value="USP_1"/>
    <property type="match status" value="1"/>
</dbReference>
<feature type="compositionally biased region" description="Low complexity" evidence="1">
    <location>
        <begin position="589"/>
        <end position="601"/>
    </location>
</feature>
<feature type="compositionally biased region" description="Polar residues" evidence="1">
    <location>
        <begin position="3576"/>
        <end position="3586"/>
    </location>
</feature>
<feature type="region of interest" description="Disordered" evidence="1">
    <location>
        <begin position="3103"/>
        <end position="3162"/>
    </location>
</feature>
<comment type="caution">
    <text evidence="3">The sequence shown here is derived from an EMBL/GenBank/DDBJ whole genome shotgun (WGS) entry which is preliminary data.</text>
</comment>
<accession>A0ABQ6M750</accession>
<dbReference type="InterPro" id="IPR001394">
    <property type="entry name" value="Peptidase_C19_UCH"/>
</dbReference>
<feature type="region of interest" description="Disordered" evidence="1">
    <location>
        <begin position="1"/>
        <end position="85"/>
    </location>
</feature>
<feature type="region of interest" description="Disordered" evidence="1">
    <location>
        <begin position="1412"/>
        <end position="1431"/>
    </location>
</feature>
<name>A0ABQ6M750_9STRA</name>
<feature type="region of interest" description="Disordered" evidence="1">
    <location>
        <begin position="2671"/>
        <end position="2707"/>
    </location>
</feature>
<dbReference type="SUPFAM" id="SSF54001">
    <property type="entry name" value="Cysteine proteinases"/>
    <property type="match status" value="1"/>
</dbReference>
<feature type="non-terminal residue" evidence="3">
    <location>
        <position position="3961"/>
    </location>
</feature>
<feature type="domain" description="USP" evidence="2">
    <location>
        <begin position="2120"/>
        <end position="2475"/>
    </location>
</feature>
<proteinExistence type="predicted"/>
<dbReference type="PANTHER" id="PTHR24006">
    <property type="entry name" value="UBIQUITIN CARBOXYL-TERMINAL HYDROLASE"/>
    <property type="match status" value="1"/>
</dbReference>
<dbReference type="InterPro" id="IPR050164">
    <property type="entry name" value="Peptidase_C19"/>
</dbReference>
<evidence type="ECO:0000259" key="2">
    <source>
        <dbReference type="PROSITE" id="PS50235"/>
    </source>
</evidence>
<sequence>MSPPAPSPPPGALPAHLPLPAAAHLPLPGSLPAHLQPSADPLGHAGLSLAPAVGPSPAPSASSDDGAHLDPPPPYGEGAFPDEKDFRLPDARETQPAQGVDMLTYLTAPPAPHGAELPQLHKLPTEKEFSQRFAHQVVRYFARKQSDCVPGLPLGAPAVDVVLAVRECLVASLAPPSSALAFADEDAHLAFRVKHLPAIARACLARSKTREDHKLGREDRDSVANVLQLVQEYAFRQLELRSPAALNCEPWLTVVPYIMDKGGASAFFNDYGYDLASEQSEQSSQSLPALDHSAAGGLLGASTPTPPPPPRSSRLPDPNYHLINPMVRLEPVDPAAPDVVPKVSFVMNAPHDYTDPNITTEPQVGSYNDTRWDSTRNWNNSGGYGAYGTTDNNDSDNFPFPMSAYPLRMINVALCTRGKASILSLLALPAAICPGLPPAPRISVTLYKTLVEILAAMFEHLEEEYKSRLAMQTVSLVKTFFESFDASFLEKPAERQYALDIFKILDEQQLMSAYTANHTEWIEAELGMFKLKLDVAMAYLRSPTLQIRIMGLAQIKERIDESVTKQADTLLKLNESKRRPAPHQYAGWHNLSGGHNSHSSSPRLPHRMRHSGGATRSNISFQRSGSSPNNLYGSDGGNSEHNDGGLGASNSHYINNFHGAHSPANSETSINSNHAHADGGDTDHAMSEADDAHSDAGSIYRSGAASETDYAAGVAAPPVPQGPSREENAYNTARYQVAVLVSWFSQVQLFELLMSPEYLHTELLKRNDCIPTFLLDQDALSDSQLMVVWKAAVSSSHESIRHGVYKLLQSIASKADASKMKVLHKCFKSLPASDVDLQFVDLVYHCTFQAYGLFAEESSSTPAPSSPPSSLPSPPLFSDLMFWLTQLPSRKIHDIATHRWDHALKYILLNHREALTNTREPSYHEMHLSRHLKDSTQFDWAVHDKIVSWLLATAKDAIVKQDSYQSAFVGMNVLTIVLTNAYSMTSVVGLPGLQQELVADSQQLAQVAWVVENNILGHAISGVCATAGPPASSPAAASPSPPPSIVSHDVEYHKRLSGIFSLINLCCLHMRRAPVGAAPALPEPVTVDMLLTTDCVSKLWDSGFSAGASPTDRTRTANFFKNLLDLASINNHPAYLASFVLQLFDFCSAKLNFRTMCGECLKLVSAVILRYNLQTNAVAMVPIKQHQNVWPTQVDHNAQQLNSMTVNNFDLKGLELLWNIMTTAEDNDVANMATESLIHYEYKCTMSHEIRGEAPDRHRRFMQTCTDNLRNQPDPVALKRILNVTRLFAGLAMDTAKADGLLKGEALPHGYLGLGTTITVKLHIGGIKASKSSTLTLECLSNDTLGMLRQRINDRISREVAQVLPAPPTKVVIVVDVENNTEDDMVVDNGGNPKKRQSAGGNEMDKLFAAASSESGEIVTPPPPPPLPTAASANTALALWFNSKQLSPKEDDTVISTLNIQNDSVIAVMARKQTQLSSVPIGPQPQTQSQQHSVSPAPSPPPLLQGINNDLDAETNLPQVASPARQTEFIPLGDVAAVAEADAAIDVDADVDDIDDAVAEFGSPFEFPALVPVAELIQPANMLVLFDLLKPTNPPHITDLVWALLMLIPTDKQMLSDMDGDNVEQVDGVWVKHLPDGASAAMMLYSLKLVEAQVSSDVRRREAASGPTPPWGNDQKRRKTEESAAPAQEEEEEPSWCKSFVKSGGLKHITRTLLNLDFATALSTGDGAKSILFPLRCIHSLAKLVSFFLKNEKEAVGNHFDEATMQALLGHVLQLIVTCTEVEFRDRPQPESLAMVQLKEEIAEAGEVCEQALMLLRAMVNFDTDLVRHAFGACRAPFEQAVLSALLKTPNHRVRVKCVVILRDTFDGSVGGDDDLASMISLLFGLLPHSKNSVYNAHCNELFELTTALLKRLYKSSSEKPPESSPETLEARYGAYFSPASSPADDAATPAILASDESTHSVLERITMWLSKEMLRRGIFEERRNDALVDFYLVGMLECVASLLRYLGDGVKQFVGERGGLVRHLFEECLFEIPTEHNHGPTAPPKCKTSTSREAAFDLLAALCVGCEANFELVIGMLGAQDNRKSQGGGEIANIHAPRTVVEDFIHNPAARDKSSSGFVGLKNLGATCYMNSLMQQFFMVLPLRFGLLSCRSLGGEGGGEEAGGEGGEGEGEDQMLYQLQLLFANLQESEKKYFETKPFCDSYKDWDGNPINPVEQQDVDEFFVSLMDKVETRLKSLPQKNLVKDVFGGKVCNQIICQECKNKSERLEDCLVLSLDVKNKHSIEESLKLYVQGEMLDGDNKYNCEYCQSKQDSLKRACVGTLPNVMILHLKRFEFDLELMRKVKVNDFVEFPNEIDMKPFTKEGLEAAEGEQAEAGEIRPDDYYNYELKGVLIHSGTSESGHYYSIAKDRGEEGDDSWYMFNDSSVMPFDKSEIPEQCYGGVKSTPRWNQKTMQMENYTSDKPYSAYLLIYERKHVEFVNDAAPGEKVDASTMMEVDGKLVPWHPPFGADALGKLKSASKVVDEGIFKDIWENNKRFLCDKNLYSHVFSNFLLKIAQSKGKAGGASLDLVKVVTHYALDVLVHAKDKQSLKFFWPLLKEWFGAEDSSGIAACMWFLETVGQDDNKWARNLLLKCFLPEIRSEFVELMNIVFDACCPLLRTEYELEEEEVQEEVKEEKKEEEEKKETKQGGAMSDDEDDSDSDAPISLDVDVDCTTLFTREGSMKLGRVRWWRAKCIVGKFVGKLLNMLPEAHLHSKKMGHLFRVLHAFAETGPEEKIYLIRCSLIPRLVDFYSRDCMVPASCLTLDGTRPAPISRRKQKLSEDIDFGPLLELLGLLLSGGINPHSLALTGELDRETWAYRDGFDAFKYGHAAEDEDGAEKEFVWVLPFRDVKVVSGDVKGTGWGLTEFLKRILKDARHGKAVQMVTCSVAWNNELITRSMAAVLGQHIKDAKDSEFKQNGLWVLVAFMFLADGARAMRQETCISMLIMGAEGNLQYKSEFDEIMKALRFCVMPPRPSAPAKNAWKVPNALLVKPNEDNFEDARTHLVRYLLSRLPIVLQLILHRKFAIKEEIQNAVVAFVTYIVEGGDELDQGNKAELMRRADEAARSGTPVPPSPAKEEEGLAAEKNSMLFDDDTDDSDDEGGPGAKRSRSAEAEATEAAEDQLWKVTVDTLEAEEKSVCKFLLFRALVPLFERATAVLADPEAGANPNAPTHPTWQQQQEANKNTVNLQDFLLLLNISMTGSAVERPFLLHSCGGIHKGLVAMFQDIDKLQRSKDRDYPNDTTKGALLAVWHRALLLHEELRTEFLANFVVGGSGVADAIGIDDDDEGGGGMSERRKRAKLARDQSVQQMGGLAGGGGGGGGLDAGESMVCRNILLDTYVDSAFGTFPWNSRSLHWFFRILFLLANHDANFKQFLLNHNNWNFHLQHFFICGDIPSTLAVMTPNVGRLCREDSELRCDLMLKTIAFTGFSKMLSYSIRNGAFNFWNMVKGARGAAEHAVMSQQQLKVMEMCLLPSAEHDGGGEEEGSEAGAARLEEEGQQLVLSLDFVSAPNHGLLHLLAVLIDIGVQNTSAKTEAPAQQQQKKTPRHTSTRRTVPESSSSSSSSDDETADEEDFPAQALVGPRTYSVVSLLNHLLGLATVDDHTGKQIGQEIDNSLTILQQQQSSIGLQKACCLLLDVLHATDAMVVHRRSTNHDKAAVALQEFVEETRRTVTMLLSYVHPKIQIHVYGRWLRASAVEAYRPLAHLMSETRDMEPLGFEGMEGAEMPYTLSYSSSIVLIQFIDEVWLPLVANEDEEFVEYTEPINDYEQLINLLIFTSGLITALKTGRYPTARHILDVFEQGNREVTADENANSAAAAVHASFFKLGIFGAHAEEKISTDNLPLIFFADLLALIGDGFDGPPQLASQLLDFVTEVQDNFTSEGPQFGWDEDGCANIVNVAAMVLRSCMGGGGGGGGG</sequence>
<organism evidence="3 4">
    <name type="scientific">Tetraparma gracilis</name>
    <dbReference type="NCBI Taxonomy" id="2962635"/>
    <lineage>
        <taxon>Eukaryota</taxon>
        <taxon>Sar</taxon>
        <taxon>Stramenopiles</taxon>
        <taxon>Ochrophyta</taxon>
        <taxon>Bolidophyceae</taxon>
        <taxon>Parmales</taxon>
        <taxon>Triparmaceae</taxon>
        <taxon>Tetraparma</taxon>
    </lineage>
</organism>
<feature type="compositionally biased region" description="Basic and acidic residues" evidence="1">
    <location>
        <begin position="2672"/>
        <end position="2688"/>
    </location>
</feature>
<keyword evidence="4" id="KW-1185">Reference proteome</keyword>
<dbReference type="Gene3D" id="3.90.70.10">
    <property type="entry name" value="Cysteine proteinases"/>
    <property type="match status" value="1"/>
</dbReference>
<dbReference type="PROSITE" id="PS00973">
    <property type="entry name" value="USP_2"/>
    <property type="match status" value="1"/>
</dbReference>
<feature type="region of interest" description="Disordered" evidence="1">
    <location>
        <begin position="1658"/>
        <end position="1696"/>
    </location>
</feature>
<feature type="region of interest" description="Disordered" evidence="1">
    <location>
        <begin position="1476"/>
        <end position="1509"/>
    </location>
</feature>
<dbReference type="Pfam" id="PF00443">
    <property type="entry name" value="UCH"/>
    <property type="match status" value="1"/>
</dbReference>
<dbReference type="EMBL" id="BRYB01000029">
    <property type="protein sequence ID" value="GMI20899.1"/>
    <property type="molecule type" value="Genomic_DNA"/>
</dbReference>
<dbReference type="InterPro" id="IPR028889">
    <property type="entry name" value="USP"/>
</dbReference>
<evidence type="ECO:0000256" key="1">
    <source>
        <dbReference type="SAM" id="MobiDB-lite"/>
    </source>
</evidence>
<feature type="compositionally biased region" description="Polar residues" evidence="1">
    <location>
        <begin position="614"/>
        <end position="632"/>
    </location>
</feature>
<gene>
    <name evidence="3" type="ORF">TeGR_g6241</name>
</gene>
<feature type="compositionally biased region" description="Acidic residues" evidence="1">
    <location>
        <begin position="3608"/>
        <end position="3618"/>
    </location>
</feature>
<feature type="compositionally biased region" description="Polar residues" evidence="1">
    <location>
        <begin position="663"/>
        <end position="674"/>
    </location>
</feature>
<dbReference type="CDD" id="cd02659">
    <property type="entry name" value="peptidase_C19C"/>
    <property type="match status" value="1"/>
</dbReference>
<dbReference type="PANTHER" id="PTHR24006:SF827">
    <property type="entry name" value="UBIQUITIN CARBOXYL-TERMINAL HYDROLASE 34"/>
    <property type="match status" value="1"/>
</dbReference>
<dbReference type="InterPro" id="IPR018200">
    <property type="entry name" value="USP_CS"/>
</dbReference>
<feature type="region of interest" description="Disordered" evidence="1">
    <location>
        <begin position="279"/>
        <end position="319"/>
    </location>
</feature>
<feature type="region of interest" description="Disordered" evidence="1">
    <location>
        <begin position="3576"/>
        <end position="3621"/>
    </location>
</feature>
<feature type="compositionally biased region" description="Low complexity" evidence="1">
    <location>
        <begin position="47"/>
        <end position="64"/>
    </location>
</feature>
<feature type="compositionally biased region" description="Basic and acidic residues" evidence="1">
    <location>
        <begin position="675"/>
        <end position="694"/>
    </location>
</feature>
<reference evidence="3 4" key="1">
    <citation type="journal article" date="2023" name="Commun. Biol.">
        <title>Genome analysis of Parmales, the sister group of diatoms, reveals the evolutionary specialization of diatoms from phago-mixotrophs to photoautotrophs.</title>
        <authorList>
            <person name="Ban H."/>
            <person name="Sato S."/>
            <person name="Yoshikawa S."/>
            <person name="Yamada K."/>
            <person name="Nakamura Y."/>
            <person name="Ichinomiya M."/>
            <person name="Sato N."/>
            <person name="Blanc-Mathieu R."/>
            <person name="Endo H."/>
            <person name="Kuwata A."/>
            <person name="Ogata H."/>
        </authorList>
    </citation>
    <scope>NUCLEOTIDE SEQUENCE [LARGE SCALE GENOMIC DNA]</scope>
</reference>
<dbReference type="PROSITE" id="PS50235">
    <property type="entry name" value="USP_3"/>
    <property type="match status" value="1"/>
</dbReference>
<dbReference type="InterPro" id="IPR038765">
    <property type="entry name" value="Papain-like_cys_pep_sf"/>
</dbReference>
<feature type="compositionally biased region" description="Low complexity" evidence="1">
    <location>
        <begin position="13"/>
        <end position="35"/>
    </location>
</feature>
<protein>
    <recommendedName>
        <fullName evidence="2">USP domain-containing protein</fullName>
    </recommendedName>
</protein>